<dbReference type="EMBL" id="KI299328">
    <property type="protein sequence ID" value="ERZ97784.1"/>
    <property type="molecule type" value="Genomic_DNA"/>
</dbReference>
<organism evidence="1">
    <name type="scientific">Rhizophagus irregularis (strain DAOM 181602 / DAOM 197198 / MUCL 43194)</name>
    <name type="common">Arbuscular mycorrhizal fungus</name>
    <name type="synonym">Glomus intraradices</name>
    <dbReference type="NCBI Taxonomy" id="747089"/>
    <lineage>
        <taxon>Eukaryota</taxon>
        <taxon>Fungi</taxon>
        <taxon>Fungi incertae sedis</taxon>
        <taxon>Mucoromycota</taxon>
        <taxon>Glomeromycotina</taxon>
        <taxon>Glomeromycetes</taxon>
        <taxon>Glomerales</taxon>
        <taxon>Glomeraceae</taxon>
        <taxon>Rhizophagus</taxon>
    </lineage>
</organism>
<evidence type="ECO:0000313" key="1">
    <source>
        <dbReference type="EMBL" id="ERZ97784.1"/>
    </source>
</evidence>
<dbReference type="AlphaFoldDB" id="U9SPF2"/>
<proteinExistence type="predicted"/>
<dbReference type="VEuPathDB" id="FungiDB:RhiirFUN_014050"/>
<protein>
    <submittedName>
        <fullName evidence="1">Uncharacterized protein</fullName>
    </submittedName>
</protein>
<sequence length="116" mass="13545">MCKLYVTSEAIEYQLQAVVLTELECEKNYGEEKNIVYYSIGRKDLKKLFKMNLVILQGLYWTAKCIGEKNVNLRKLCHSYVNDSLKMLRDNGISICDHELITDNYNKCHRYLGGCH</sequence>
<name>U9SPF2_RHIID</name>
<dbReference type="HOGENOM" id="CLU_2098140_0_0_1"/>
<accession>U9SPF2</accession>
<gene>
    <name evidence="1" type="ORF">GLOINDRAFT_88816</name>
</gene>
<reference evidence="1" key="1">
    <citation type="submission" date="2013-07" db="EMBL/GenBank/DDBJ databases">
        <title>The genome of an arbuscular mycorrhizal fungus provides insights into the evolution of the oldest plant symbiosis.</title>
        <authorList>
            <consortium name="DOE Joint Genome Institute"/>
            <person name="Tisserant E."/>
            <person name="Malbreil M."/>
            <person name="Kuo A."/>
            <person name="Kohler A."/>
            <person name="Symeonidi A."/>
            <person name="Balestrini R."/>
            <person name="Charron P."/>
            <person name="Duensing N."/>
            <person name="Frei-dit-Frey N."/>
            <person name="Gianinazzi-Pearson V."/>
            <person name="Gilbert B."/>
            <person name="Handa Y."/>
            <person name="Hijri M."/>
            <person name="Kaul R."/>
            <person name="Kawaguchi M."/>
            <person name="Krajinski F."/>
            <person name="Lammers P."/>
            <person name="Lapierre D."/>
            <person name="Masclaux F.G."/>
            <person name="Murat C."/>
            <person name="Morin E."/>
            <person name="Ndikumana S."/>
            <person name="Pagni M."/>
            <person name="Petitpierre D."/>
            <person name="Requena N."/>
            <person name="Rosikiewicz P."/>
            <person name="Riley R."/>
            <person name="Saito K."/>
            <person name="San Clemente H."/>
            <person name="Shapiro H."/>
            <person name="van Tuinen D."/>
            <person name="Becard G."/>
            <person name="Bonfante P."/>
            <person name="Paszkowski U."/>
            <person name="Shachar-Hill Y."/>
            <person name="Young J.P."/>
            <person name="Sanders I.R."/>
            <person name="Henrissat B."/>
            <person name="Rensing S.A."/>
            <person name="Grigoriev I.V."/>
            <person name="Corradi N."/>
            <person name="Roux C."/>
            <person name="Martin F."/>
        </authorList>
    </citation>
    <scope>NUCLEOTIDE SEQUENCE</scope>
    <source>
        <strain evidence="1">DAOM 197198</strain>
    </source>
</reference>